<dbReference type="HOGENOM" id="CLU_063084_6_1_1"/>
<keyword evidence="5" id="KW-0325">Glycoprotein</keyword>
<keyword evidence="7 9" id="KW-1015">Disulfide bond</keyword>
<organism evidence="12 13">
    <name type="scientific">Cochliobolus carbonum (strain 26-R-13)</name>
    <name type="common">Maize leaf spot fungus</name>
    <name type="synonym">Bipolaris zeicola</name>
    <dbReference type="NCBI Taxonomy" id="930089"/>
    <lineage>
        <taxon>Eukaryota</taxon>
        <taxon>Fungi</taxon>
        <taxon>Dikarya</taxon>
        <taxon>Ascomycota</taxon>
        <taxon>Pezizomycotina</taxon>
        <taxon>Dothideomycetes</taxon>
        <taxon>Pleosporomycetidae</taxon>
        <taxon>Pleosporales</taxon>
        <taxon>Pleosporineae</taxon>
        <taxon>Pleosporaceae</taxon>
        <taxon>Bipolaris</taxon>
    </lineage>
</organism>
<dbReference type="GeneID" id="19144637"/>
<keyword evidence="5" id="KW-0472">Membrane</keyword>
<keyword evidence="8" id="KW-0449">Lipoprotein</keyword>
<evidence type="ECO:0000256" key="1">
    <source>
        <dbReference type="ARBA" id="ARBA00004589"/>
    </source>
</evidence>
<evidence type="ECO:0000256" key="8">
    <source>
        <dbReference type="ARBA" id="ARBA00023288"/>
    </source>
</evidence>
<protein>
    <recommendedName>
        <fullName evidence="11">CFEM domain-containing protein</fullName>
    </recommendedName>
</protein>
<feature type="domain" description="CFEM" evidence="11">
    <location>
        <begin position="5"/>
        <end position="99"/>
    </location>
</feature>
<reference evidence="12 13" key="1">
    <citation type="journal article" date="2013" name="PLoS Genet.">
        <title>Comparative genome structure, secondary metabolite, and effector coding capacity across Cochliobolus pathogens.</title>
        <authorList>
            <person name="Condon B.J."/>
            <person name="Leng Y."/>
            <person name="Wu D."/>
            <person name="Bushley K.E."/>
            <person name="Ohm R.A."/>
            <person name="Otillar R."/>
            <person name="Martin J."/>
            <person name="Schackwitz W."/>
            <person name="Grimwood J."/>
            <person name="MohdZainudin N."/>
            <person name="Xue C."/>
            <person name="Wang R."/>
            <person name="Manning V.A."/>
            <person name="Dhillon B."/>
            <person name="Tu Z.J."/>
            <person name="Steffenson B.J."/>
            <person name="Salamov A."/>
            <person name="Sun H."/>
            <person name="Lowry S."/>
            <person name="LaButti K."/>
            <person name="Han J."/>
            <person name="Copeland A."/>
            <person name="Lindquist E."/>
            <person name="Barry K."/>
            <person name="Schmutz J."/>
            <person name="Baker S.E."/>
            <person name="Ciuffetti L.M."/>
            <person name="Grigoriev I.V."/>
            <person name="Zhong S."/>
            <person name="Turgeon B.G."/>
        </authorList>
    </citation>
    <scope>NUCLEOTIDE SEQUENCE [LARGE SCALE GENOMIC DNA]</scope>
    <source>
        <strain evidence="12 13">26-R-13</strain>
    </source>
</reference>
<keyword evidence="5" id="KW-0336">GPI-anchor</keyword>
<comment type="caution">
    <text evidence="9">Lacks conserved residue(s) required for the propagation of feature annotation.</text>
</comment>
<dbReference type="AlphaFoldDB" id="W6Y664"/>
<name>W6Y664_COCC2</name>
<dbReference type="RefSeq" id="XP_007718927.1">
    <property type="nucleotide sequence ID" value="XM_007720737.1"/>
</dbReference>
<keyword evidence="9" id="KW-0349">Heme</keyword>
<keyword evidence="6 10" id="KW-0732">Signal</keyword>
<evidence type="ECO:0000256" key="6">
    <source>
        <dbReference type="ARBA" id="ARBA00022729"/>
    </source>
</evidence>
<keyword evidence="9" id="KW-0479">Metal-binding</keyword>
<comment type="similarity">
    <text evidence="3">Belongs to the RBT5 family.</text>
</comment>
<evidence type="ECO:0000256" key="7">
    <source>
        <dbReference type="ARBA" id="ARBA00023157"/>
    </source>
</evidence>
<dbReference type="PROSITE" id="PS52012">
    <property type="entry name" value="CFEM"/>
    <property type="match status" value="1"/>
</dbReference>
<evidence type="ECO:0000256" key="2">
    <source>
        <dbReference type="ARBA" id="ARBA00004613"/>
    </source>
</evidence>
<feature type="binding site" description="axial binding residue" evidence="9">
    <location>
        <position position="51"/>
    </location>
    <ligand>
        <name>heme</name>
        <dbReference type="ChEBI" id="CHEBI:30413"/>
    </ligand>
    <ligandPart>
        <name>Fe</name>
        <dbReference type="ChEBI" id="CHEBI:18248"/>
    </ligandPart>
</feature>
<comment type="subcellular location">
    <subcellularLocation>
        <location evidence="1">Membrane</location>
        <topology evidence="1">Lipid-anchor</topology>
        <topology evidence="1">GPI-anchor</topology>
    </subcellularLocation>
    <subcellularLocation>
        <location evidence="2">Secreted</location>
    </subcellularLocation>
</comment>
<proteinExistence type="inferred from homology"/>
<keyword evidence="4" id="KW-0964">Secreted</keyword>
<dbReference type="Pfam" id="PF05730">
    <property type="entry name" value="CFEM"/>
    <property type="match status" value="1"/>
</dbReference>
<gene>
    <name evidence="12" type="ORF">COCCADRAFT_113436</name>
</gene>
<keyword evidence="13" id="KW-1185">Reference proteome</keyword>
<dbReference type="GO" id="GO:0046872">
    <property type="term" value="F:metal ion binding"/>
    <property type="evidence" value="ECO:0007669"/>
    <property type="project" value="UniProtKB-UniRule"/>
</dbReference>
<dbReference type="KEGG" id="bze:COCCADRAFT_113436"/>
<evidence type="ECO:0000313" key="12">
    <source>
        <dbReference type="EMBL" id="EUC26771.1"/>
    </source>
</evidence>
<evidence type="ECO:0000256" key="3">
    <source>
        <dbReference type="ARBA" id="ARBA00010031"/>
    </source>
</evidence>
<dbReference type="GO" id="GO:0005576">
    <property type="term" value="C:extracellular region"/>
    <property type="evidence" value="ECO:0007669"/>
    <property type="project" value="UniProtKB-SubCell"/>
</dbReference>
<evidence type="ECO:0000256" key="10">
    <source>
        <dbReference type="SAM" id="SignalP"/>
    </source>
</evidence>
<dbReference type="eggNOG" id="ENOG502SWM0">
    <property type="taxonomic scope" value="Eukaryota"/>
</dbReference>
<evidence type="ECO:0000259" key="11">
    <source>
        <dbReference type="PROSITE" id="PS52012"/>
    </source>
</evidence>
<feature type="signal peptide" evidence="10">
    <location>
        <begin position="1"/>
        <end position="19"/>
    </location>
</feature>
<dbReference type="OrthoDB" id="3767534at2759"/>
<feature type="disulfide bond" evidence="9">
    <location>
        <begin position="47"/>
        <end position="54"/>
    </location>
</feature>
<evidence type="ECO:0000313" key="13">
    <source>
        <dbReference type="Proteomes" id="UP000053841"/>
    </source>
</evidence>
<feature type="chain" id="PRO_5004885416" description="CFEM domain-containing protein" evidence="10">
    <location>
        <begin position="20"/>
        <end position="99"/>
    </location>
</feature>
<evidence type="ECO:0000256" key="5">
    <source>
        <dbReference type="ARBA" id="ARBA00022622"/>
    </source>
</evidence>
<accession>W6Y664</accession>
<dbReference type="Proteomes" id="UP000053841">
    <property type="component" value="Unassembled WGS sequence"/>
</dbReference>
<evidence type="ECO:0000256" key="9">
    <source>
        <dbReference type="PROSITE-ProRule" id="PRU01356"/>
    </source>
</evidence>
<evidence type="ECO:0000256" key="4">
    <source>
        <dbReference type="ARBA" id="ARBA00022525"/>
    </source>
</evidence>
<dbReference type="GO" id="GO:0098552">
    <property type="term" value="C:side of membrane"/>
    <property type="evidence" value="ECO:0007669"/>
    <property type="project" value="UniProtKB-KW"/>
</dbReference>
<dbReference type="EMBL" id="KI965144">
    <property type="protein sequence ID" value="EUC26771.1"/>
    <property type="molecule type" value="Genomic_DNA"/>
</dbReference>
<dbReference type="InterPro" id="IPR008427">
    <property type="entry name" value="Extracellular_membr_CFEM_dom"/>
</dbReference>
<sequence>MHYQSTLSIFLFLATSISAQTRCDPVASAIPTCGVPCIQSAASSVGCGGTDYSCRCTNSAAIQNGALGCVVGNCGIATALQVQASASAVCACVTGAARI</sequence>
<keyword evidence="9" id="KW-0408">Iron</keyword>